<keyword evidence="3" id="KW-0479">Metal-binding</keyword>
<evidence type="ECO:0000256" key="12">
    <source>
        <dbReference type="SAM" id="MobiDB-lite"/>
    </source>
</evidence>
<evidence type="ECO:0000256" key="4">
    <source>
        <dbReference type="ARBA" id="ARBA00022737"/>
    </source>
</evidence>
<evidence type="ECO:0000256" key="9">
    <source>
        <dbReference type="ARBA" id="ARBA00023163"/>
    </source>
</evidence>
<dbReference type="GO" id="GO:0008270">
    <property type="term" value="F:zinc ion binding"/>
    <property type="evidence" value="ECO:0007669"/>
    <property type="project" value="UniProtKB-KW"/>
</dbReference>
<feature type="region of interest" description="Disordered" evidence="12">
    <location>
        <begin position="1369"/>
        <end position="1436"/>
    </location>
</feature>
<keyword evidence="5 11" id="KW-0863">Zinc-finger</keyword>
<name>A0A8C1JLQ6_CYPCA</name>
<evidence type="ECO:0000256" key="2">
    <source>
        <dbReference type="ARBA" id="ARBA00004123"/>
    </source>
</evidence>
<comment type="function">
    <text evidence="1">May function as a transcription factor.</text>
</comment>
<feature type="region of interest" description="Disordered" evidence="12">
    <location>
        <begin position="365"/>
        <end position="396"/>
    </location>
</feature>
<feature type="compositionally biased region" description="Acidic residues" evidence="12">
    <location>
        <begin position="1"/>
        <end position="15"/>
    </location>
</feature>
<keyword evidence="8" id="KW-0238">DNA-binding</keyword>
<organism evidence="15 16">
    <name type="scientific">Cyprinus carpio</name>
    <name type="common">Common carp</name>
    <dbReference type="NCBI Taxonomy" id="7962"/>
    <lineage>
        <taxon>Eukaryota</taxon>
        <taxon>Metazoa</taxon>
        <taxon>Chordata</taxon>
        <taxon>Craniata</taxon>
        <taxon>Vertebrata</taxon>
        <taxon>Euteleostomi</taxon>
        <taxon>Actinopterygii</taxon>
        <taxon>Neopterygii</taxon>
        <taxon>Teleostei</taxon>
        <taxon>Ostariophysi</taxon>
        <taxon>Cypriniformes</taxon>
        <taxon>Cyprinidae</taxon>
        <taxon>Cyprininae</taxon>
        <taxon>Cyprinus</taxon>
    </lineage>
</organism>
<dbReference type="Gene3D" id="3.30.160.60">
    <property type="entry name" value="Classic Zinc Finger"/>
    <property type="match status" value="2"/>
</dbReference>
<dbReference type="GO" id="GO:0003677">
    <property type="term" value="F:DNA binding"/>
    <property type="evidence" value="ECO:0007669"/>
    <property type="project" value="UniProtKB-KW"/>
</dbReference>
<dbReference type="PROSITE" id="PS00028">
    <property type="entry name" value="ZINC_FINGER_C2H2_1"/>
    <property type="match status" value="5"/>
</dbReference>
<protein>
    <submittedName>
        <fullName evidence="15">Pogo transposable element derived with ZNF domain b</fullName>
    </submittedName>
</protein>
<evidence type="ECO:0000256" key="7">
    <source>
        <dbReference type="ARBA" id="ARBA00023015"/>
    </source>
</evidence>
<feature type="region of interest" description="Disordered" evidence="12">
    <location>
        <begin position="636"/>
        <end position="673"/>
    </location>
</feature>
<dbReference type="GO" id="GO:0005634">
    <property type="term" value="C:nucleus"/>
    <property type="evidence" value="ECO:0007669"/>
    <property type="project" value="UniProtKB-SubCell"/>
</dbReference>
<dbReference type="SMART" id="SM00355">
    <property type="entry name" value="ZnF_C2H2"/>
    <property type="match status" value="9"/>
</dbReference>
<dbReference type="Proteomes" id="UP000694427">
    <property type="component" value="Unplaced"/>
</dbReference>
<evidence type="ECO:0000256" key="3">
    <source>
        <dbReference type="ARBA" id="ARBA00022723"/>
    </source>
</evidence>
<dbReference type="Pfam" id="PF13843">
    <property type="entry name" value="DDE_Tnp_1_7"/>
    <property type="match status" value="1"/>
</dbReference>
<evidence type="ECO:0000256" key="1">
    <source>
        <dbReference type="ARBA" id="ARBA00003729"/>
    </source>
</evidence>
<sequence length="1944" mass="218317">MDADLFMECEEEELEPWQQQNSMDDSGGNAESSTPTVSSTPAAKVDIPAEPKTVVIPNLPTVVNTANTVPLITNTLTQRVVPAAVPADIPKAVQGQQVILAPGGGGLGTVALSQILLPGTTQMANAANSQPIYFTTQGLPVQNIHPVQPGQSPMSLVLNVQQGQTVRPITLVQAPGTQIFKPAVGATQIITQPAQIRTGAPVANRVQTPSTFSTMQIPATLTIRTTTAVAPPAASSLPTMSSTTITQPSAARTTTKILTIKPGNGPLDMQNIMSLVKSVNLPGGAQAQTFVVMSNQKTNNGPIVSSAVPVMTQNVVQTIPITHTTASTTTHLCPRCGAQFKMIEALRSHMCFCCPDLAQTDTNSTATAVSTPATPPKSLSVVPSIKQDSPPTKAGDTQNRLVMLVDDFYYGTFEGNRVYVPMDNSKEPLSFKCLTCNKRLKNNIRLMNHMKYHVELEQQNGEMDTHTSCQHCFRRFPTPFRLQCHLESVHTAIESSTKCKICEWSFESEPVFLQHMKNTHKPGEMPYVCQVCEYRSSFYSDVFNHFRTWHEDTRHLLCQYCLKVFKHSTSYQQHYNRHQKSTVYHCNKCRLQFLFTKDKVEHKINHHRTFRKPCELEGLQPGTKVTIRAYVGLKKSPGQASSKSSTNIQKNSNSSTQTCSGDQQSQRHGPGKKQVSKMFDFLSRFQEQRALMGRHKCVECTFDIPDFANHYPTYVHCSLCFYSTCCSRAYANHMINNHVPGRVPKTSKKGPPSGVKLSCAGCEYSTALGNLMAKHLIKFPSHSYCIFTRKECLETDIEFCQVEEEVEGPQGDEASDVGTQPDWLSMKQWSVPKEEGTVPEFMDSCGPQHIMARNSDVLDYFQLIFPDILFEQIVFETNAYASYCCSLGQGDPSWKPVSVEEVKGFFGLSILMGIQGLGEPELYWSWDHHHGRYGSRTWELFYRTMSVERFKQIGTHIRMSSMLVENDNQSADKLSFFQPMLSILQTSMRDAYRPNKCLTVDQAFLPSHDKGIAQEKSKNNQPRIWLLCDSKSGYCHKLLVLTRQEKNKDLGKSVVSQLIEGLEGKHHHIFLSSSLASVPLMKELYDVGIFCSSSVLPQSPVLPKEFWDEPLLKNQGDFQQYEFAPLLATRWKDNKQLVCLSTNADAGHPDVVWRRSPTKIGELCAVERPQAFKLLQDNMRGVDICNQLLTCNQLGGLVLDTNWRRLFWFLVNLSIINSFIVLRETRKDSPPGWLQGGHFSQAIYRKRLGYQLAKCAARFSRQNQVHDSMQQIVKKENPDMQEGVRHRLAKLTRRTRRCKVCNLKNMRHESVYGCTACHVNLCKRSCCFWDFHGFSPNFQGNPKVGFVDTKREGTEPGLKYRTEMLERGLKRSSADIKNSSGADVGLDEDVDQEMAPLEDEDTDSDSEKTESDEDMPHETAARQEVEVTVTNTLTPPVKNREETLSIHQRRILLLALCSGVQKAAKEMDTKHQLIKTWLQDKEDQLNECSSTSCGEAVDRLVEWVLTQREQQRPINEAKLFEKASELQSQTNEINSFRISYDWAVSFMILHKLGLDTPFTVDRELPNAMEENCRHYTELVHSKIKTNNIPQCVFGAMDQLSVFVDFKILNENTRINRETAFQFTGFGKPFIKIYLSMLANGTMLPAVLFTSQSTNALSKSPPDSILLMAKEEGFSAAEELEIWATKVWKQHLDSQNENDALLVMDSHHSQTSESIISTVSSNRTFPAIVPAGCTGRHQPLEMCVRPVLQRLLLARWAQQPINCASGVQRKDLVELLISWLEEAMSCFSGRPEFIQHSFCMARLLPDQEAHTNLPGSPLELLNMLSAATLETEVVDLDSEEEEPMDAHTVDKVSQVTEKIDLTQEPEDEVSQTKDEDVMPIEIKNTEQQKKRTDECLEIASESTDVSHSSPESETHSHNSEQDQFSESGQDANAYQTDSANRLNKQ</sequence>
<dbReference type="InterPro" id="IPR057618">
    <property type="entry name" value="Znf_POGZ/Z280C-D-like"/>
</dbReference>
<evidence type="ECO:0000256" key="5">
    <source>
        <dbReference type="ARBA" id="ARBA00022771"/>
    </source>
</evidence>
<dbReference type="Pfam" id="PF25429">
    <property type="entry name" value="zf-POGZ"/>
    <property type="match status" value="1"/>
</dbReference>
<proteinExistence type="predicted"/>
<dbReference type="Ensembl" id="ENSCCRT00010036396.1">
    <property type="protein sequence ID" value="ENSCCRP00010033190.1"/>
    <property type="gene ID" value="ENSCCRG00010014092.1"/>
</dbReference>
<feature type="compositionally biased region" description="Low complexity" evidence="12">
    <location>
        <begin position="32"/>
        <end position="41"/>
    </location>
</feature>
<keyword evidence="7" id="KW-0805">Transcription regulation</keyword>
<keyword evidence="4" id="KW-0677">Repeat</keyword>
<keyword evidence="16" id="KW-1185">Reference proteome</keyword>
<dbReference type="PROSITE" id="PS50157">
    <property type="entry name" value="ZINC_FINGER_C2H2_2"/>
    <property type="match status" value="2"/>
</dbReference>
<dbReference type="PANTHER" id="PTHR46599:SF1">
    <property type="entry name" value="POGO TRANSPOSABLE ELEMENT WITH ZNF DOMAIN"/>
    <property type="match status" value="1"/>
</dbReference>
<feature type="compositionally biased region" description="Basic and acidic residues" evidence="12">
    <location>
        <begin position="1909"/>
        <end position="1919"/>
    </location>
</feature>
<dbReference type="InterPro" id="IPR006600">
    <property type="entry name" value="HTH_CenpB_DNA-bd_dom"/>
</dbReference>
<feature type="compositionally biased region" description="Polar residues" evidence="12">
    <location>
        <begin position="638"/>
        <end position="667"/>
    </location>
</feature>
<feature type="region of interest" description="Disordered" evidence="12">
    <location>
        <begin position="1854"/>
        <end position="1944"/>
    </location>
</feature>
<dbReference type="InterPro" id="IPR013087">
    <property type="entry name" value="Znf_C2H2_type"/>
</dbReference>
<evidence type="ECO:0000256" key="10">
    <source>
        <dbReference type="ARBA" id="ARBA00023242"/>
    </source>
</evidence>
<dbReference type="PANTHER" id="PTHR46599">
    <property type="entry name" value="PIGGYBAC TRANSPOSABLE ELEMENT-DERIVED PROTEIN 4"/>
    <property type="match status" value="1"/>
</dbReference>
<dbReference type="InterPro" id="IPR029526">
    <property type="entry name" value="PGBD"/>
</dbReference>
<evidence type="ECO:0000259" key="14">
    <source>
        <dbReference type="PROSITE" id="PS51253"/>
    </source>
</evidence>
<evidence type="ECO:0000256" key="6">
    <source>
        <dbReference type="ARBA" id="ARBA00022833"/>
    </source>
</evidence>
<reference evidence="15" key="1">
    <citation type="submission" date="2025-08" db="UniProtKB">
        <authorList>
            <consortium name="Ensembl"/>
        </authorList>
    </citation>
    <scope>IDENTIFICATION</scope>
</reference>
<evidence type="ECO:0000313" key="15">
    <source>
        <dbReference type="Ensembl" id="ENSCCRP00010033190.1"/>
    </source>
</evidence>
<feature type="compositionally biased region" description="Polar residues" evidence="12">
    <location>
        <begin position="1920"/>
        <end position="1944"/>
    </location>
</feature>
<feature type="compositionally biased region" description="Basic and acidic residues" evidence="12">
    <location>
        <begin position="1405"/>
        <end position="1425"/>
    </location>
</feature>
<keyword evidence="10" id="KW-0539">Nucleus</keyword>
<feature type="compositionally biased region" description="Basic and acidic residues" evidence="12">
    <location>
        <begin position="1882"/>
        <end position="1893"/>
    </location>
</feature>
<feature type="domain" description="C2H2-type" evidence="13">
    <location>
        <begin position="431"/>
        <end position="458"/>
    </location>
</feature>
<keyword evidence="9" id="KW-0804">Transcription</keyword>
<evidence type="ECO:0000256" key="11">
    <source>
        <dbReference type="PROSITE-ProRule" id="PRU00042"/>
    </source>
</evidence>
<dbReference type="SUPFAM" id="SSF57667">
    <property type="entry name" value="beta-beta-alpha zinc fingers"/>
    <property type="match status" value="1"/>
</dbReference>
<feature type="domain" description="C2H2-type" evidence="13">
    <location>
        <begin position="467"/>
        <end position="495"/>
    </location>
</feature>
<keyword evidence="6" id="KW-0862">Zinc</keyword>
<dbReference type="FunFam" id="3.30.160.60:FF:000298">
    <property type="entry name" value="zinc finger protein 280D isoform X1"/>
    <property type="match status" value="1"/>
</dbReference>
<dbReference type="InterPro" id="IPR036236">
    <property type="entry name" value="Znf_C2H2_sf"/>
</dbReference>
<dbReference type="Pfam" id="PF03184">
    <property type="entry name" value="DDE_1"/>
    <property type="match status" value="1"/>
</dbReference>
<accession>A0A8C1JLQ6</accession>
<reference evidence="15" key="2">
    <citation type="submission" date="2025-09" db="UniProtKB">
        <authorList>
            <consortium name="Ensembl"/>
        </authorList>
    </citation>
    <scope>IDENTIFICATION</scope>
</reference>
<feature type="compositionally biased region" description="Acidic residues" evidence="12">
    <location>
        <begin position="1385"/>
        <end position="1404"/>
    </location>
</feature>
<dbReference type="PROSITE" id="PS51253">
    <property type="entry name" value="HTH_CENPB"/>
    <property type="match status" value="1"/>
</dbReference>
<evidence type="ECO:0000259" key="13">
    <source>
        <dbReference type="PROSITE" id="PS50157"/>
    </source>
</evidence>
<feature type="compositionally biased region" description="Polar residues" evidence="12">
    <location>
        <begin position="386"/>
        <end position="396"/>
    </location>
</feature>
<comment type="subcellular location">
    <subcellularLocation>
        <location evidence="2">Nucleus</location>
    </subcellularLocation>
</comment>
<feature type="region of interest" description="Disordered" evidence="12">
    <location>
        <begin position="1"/>
        <end position="45"/>
    </location>
</feature>
<feature type="compositionally biased region" description="Low complexity" evidence="12">
    <location>
        <begin position="365"/>
        <end position="378"/>
    </location>
</feature>
<dbReference type="InterPro" id="IPR004875">
    <property type="entry name" value="DDE_SF_endonuclease_dom"/>
</dbReference>
<feature type="domain" description="HTH CENPB-type" evidence="14">
    <location>
        <begin position="1484"/>
        <end position="1556"/>
    </location>
</feature>
<evidence type="ECO:0000313" key="16">
    <source>
        <dbReference type="Proteomes" id="UP000694427"/>
    </source>
</evidence>
<evidence type="ECO:0000256" key="8">
    <source>
        <dbReference type="ARBA" id="ARBA00023125"/>
    </source>
</evidence>